<dbReference type="PANTHER" id="PTHR30069">
    <property type="entry name" value="TONB-DEPENDENT OUTER MEMBRANE RECEPTOR"/>
    <property type="match status" value="1"/>
</dbReference>
<evidence type="ECO:0000256" key="5">
    <source>
        <dbReference type="ARBA" id="ARBA00022729"/>
    </source>
</evidence>
<dbReference type="Gene3D" id="2.170.130.10">
    <property type="entry name" value="TonB-dependent receptor, plug domain"/>
    <property type="match status" value="1"/>
</dbReference>
<organism evidence="14 15">
    <name type="scientific">Chryseosolibacter indicus</name>
    <dbReference type="NCBI Taxonomy" id="2782351"/>
    <lineage>
        <taxon>Bacteria</taxon>
        <taxon>Pseudomonadati</taxon>
        <taxon>Bacteroidota</taxon>
        <taxon>Cytophagia</taxon>
        <taxon>Cytophagales</taxon>
        <taxon>Chryseotaleaceae</taxon>
        <taxon>Chryseosolibacter</taxon>
    </lineage>
</organism>
<keyword evidence="2 10" id="KW-0813">Transport</keyword>
<comment type="similarity">
    <text evidence="10 11">Belongs to the TonB-dependent receptor family.</text>
</comment>
<evidence type="ECO:0000256" key="1">
    <source>
        <dbReference type="ARBA" id="ARBA00004571"/>
    </source>
</evidence>
<evidence type="ECO:0000259" key="13">
    <source>
        <dbReference type="Pfam" id="PF07715"/>
    </source>
</evidence>
<dbReference type="InterPro" id="IPR000531">
    <property type="entry name" value="Beta-barrel_TonB"/>
</dbReference>
<dbReference type="SUPFAM" id="SSF56935">
    <property type="entry name" value="Porins"/>
    <property type="match status" value="1"/>
</dbReference>
<keyword evidence="7 10" id="KW-0472">Membrane</keyword>
<dbReference type="CDD" id="cd01347">
    <property type="entry name" value="ligand_gated_channel"/>
    <property type="match status" value="1"/>
</dbReference>
<keyword evidence="5" id="KW-0732">Signal</keyword>
<evidence type="ECO:0000256" key="2">
    <source>
        <dbReference type="ARBA" id="ARBA00022448"/>
    </source>
</evidence>
<feature type="domain" description="TonB-dependent receptor-like beta-barrel" evidence="12">
    <location>
        <begin position="274"/>
        <end position="659"/>
    </location>
</feature>
<keyword evidence="4 10" id="KW-0812">Transmembrane</keyword>
<dbReference type="InterPro" id="IPR039426">
    <property type="entry name" value="TonB-dep_rcpt-like"/>
</dbReference>
<keyword evidence="8 14" id="KW-0675">Receptor</keyword>
<evidence type="ECO:0000256" key="3">
    <source>
        <dbReference type="ARBA" id="ARBA00022452"/>
    </source>
</evidence>
<dbReference type="RefSeq" id="WP_254153680.1">
    <property type="nucleotide sequence ID" value="NZ_JAHESD010000019.1"/>
</dbReference>
<dbReference type="InterPro" id="IPR012910">
    <property type="entry name" value="Plug_dom"/>
</dbReference>
<dbReference type="PANTHER" id="PTHR30069:SF29">
    <property type="entry name" value="HEMOGLOBIN AND HEMOGLOBIN-HAPTOGLOBIN-BINDING PROTEIN 1-RELATED"/>
    <property type="match status" value="1"/>
</dbReference>
<dbReference type="Pfam" id="PF00593">
    <property type="entry name" value="TonB_dep_Rec_b-barrel"/>
    <property type="match status" value="1"/>
</dbReference>
<evidence type="ECO:0000256" key="9">
    <source>
        <dbReference type="ARBA" id="ARBA00023237"/>
    </source>
</evidence>
<evidence type="ECO:0000256" key="6">
    <source>
        <dbReference type="ARBA" id="ARBA00023077"/>
    </source>
</evidence>
<sequence length="697" mass="76544">MKNNLLSNLTKGSYAKTGFSFMACLALSAGLQAQNIPQDTVKDNTTKNKTVAEQSFEELSAMSLEELLNLEITVASKSSEKISDAAGVISVITRDELERFGGITLRDALERVPSLTAIRSYFSEGYGLASRGDQLRINSGHNLILINGRPTREIVEGGISSEMYAAFPLNIIERIEVIRGPGSVLYGSNAFSTVINIITQRNEENNLSARLLSGSNNAKGGSIQGEANLGDLNIVGAARYMDKGDWRAAYRMINFFDPTAGPVSTDSLHADESFGSYLGATYKGLSLTGSYNKFTTTDYQFGPQDDNWSKAFGNLGYNLKANQNWDMSFNVTYNYATFKSGPFPGLTRYSKDLVAEWTNSLAVNQKLKFTFGGLYNSNIGKENMTTFIQQSDMTLTEVSIKITDKSRGSLALYTQADYYLLETLKLIAGVQGNKVDGLDFDLVPRGGVVWYPAKRVNFKALYSQAFRAPSMDEYSMTSTSLNGNPDIRPEKVATMDVGVNYFGEKVQGGVNFFRSTMTDIIAPGTPDQNNLMYYTNKGKVTFKGIEVEGKYYISHALFLTGSMLYQENENEDGITNNSPLANFGAKGGISYRSQKGFIVSLFDIYQGNLDKKYTTGPFSSLNPKAGSYNVLNLYIDADLNKILNLAMKSKLGLFVQGDNILDKEIWGVDWGNSISPGNAIPVNRGRMIYAGLRASLK</sequence>
<dbReference type="EMBL" id="JAHESD010000019">
    <property type="protein sequence ID" value="MBT1703718.1"/>
    <property type="molecule type" value="Genomic_DNA"/>
</dbReference>
<protein>
    <submittedName>
        <fullName evidence="14">TonB-dependent receptor</fullName>
    </submittedName>
</protein>
<keyword evidence="3 10" id="KW-1134">Transmembrane beta strand</keyword>
<comment type="subcellular location">
    <subcellularLocation>
        <location evidence="1 10">Cell outer membrane</location>
        <topology evidence="1 10">Multi-pass membrane protein</topology>
    </subcellularLocation>
</comment>
<evidence type="ECO:0000256" key="11">
    <source>
        <dbReference type="RuleBase" id="RU003357"/>
    </source>
</evidence>
<proteinExistence type="inferred from homology"/>
<name>A0ABS5VRR1_9BACT</name>
<evidence type="ECO:0000313" key="14">
    <source>
        <dbReference type="EMBL" id="MBT1703718.1"/>
    </source>
</evidence>
<keyword evidence="9 10" id="KW-0998">Cell outer membrane</keyword>
<feature type="domain" description="TonB-dependent receptor plug" evidence="13">
    <location>
        <begin position="82"/>
        <end position="192"/>
    </location>
</feature>
<evidence type="ECO:0000256" key="7">
    <source>
        <dbReference type="ARBA" id="ARBA00023136"/>
    </source>
</evidence>
<dbReference type="PROSITE" id="PS52016">
    <property type="entry name" value="TONB_DEPENDENT_REC_3"/>
    <property type="match status" value="1"/>
</dbReference>
<dbReference type="Gene3D" id="2.40.170.20">
    <property type="entry name" value="TonB-dependent receptor, beta-barrel domain"/>
    <property type="match status" value="1"/>
</dbReference>
<evidence type="ECO:0000259" key="12">
    <source>
        <dbReference type="Pfam" id="PF00593"/>
    </source>
</evidence>
<dbReference type="InterPro" id="IPR036942">
    <property type="entry name" value="Beta-barrel_TonB_sf"/>
</dbReference>
<dbReference type="InterPro" id="IPR037066">
    <property type="entry name" value="Plug_dom_sf"/>
</dbReference>
<evidence type="ECO:0000256" key="10">
    <source>
        <dbReference type="PROSITE-ProRule" id="PRU01360"/>
    </source>
</evidence>
<accession>A0ABS5VRR1</accession>
<dbReference type="Proteomes" id="UP000772618">
    <property type="component" value="Unassembled WGS sequence"/>
</dbReference>
<keyword evidence="6 11" id="KW-0798">TonB box</keyword>
<reference evidence="14 15" key="1">
    <citation type="submission" date="2021-05" db="EMBL/GenBank/DDBJ databases">
        <title>A Polyphasic approach of four new species of the genus Ohtaekwangia: Ohtaekwangia histidinii sp. nov., Ohtaekwangia cretensis sp. nov., Ohtaekwangia indiensis sp. nov., Ohtaekwangia reichenbachii sp. nov. from diverse environment.</title>
        <authorList>
            <person name="Octaviana S."/>
        </authorList>
    </citation>
    <scope>NUCLEOTIDE SEQUENCE [LARGE SCALE GENOMIC DNA]</scope>
    <source>
        <strain evidence="14 15">PWU20</strain>
    </source>
</reference>
<keyword evidence="15" id="KW-1185">Reference proteome</keyword>
<dbReference type="Pfam" id="PF07715">
    <property type="entry name" value="Plug"/>
    <property type="match status" value="1"/>
</dbReference>
<evidence type="ECO:0000256" key="4">
    <source>
        <dbReference type="ARBA" id="ARBA00022692"/>
    </source>
</evidence>
<evidence type="ECO:0000313" key="15">
    <source>
        <dbReference type="Proteomes" id="UP000772618"/>
    </source>
</evidence>
<evidence type="ECO:0000256" key="8">
    <source>
        <dbReference type="ARBA" id="ARBA00023170"/>
    </source>
</evidence>
<gene>
    <name evidence="14" type="ORF">KK060_10530</name>
</gene>
<comment type="caution">
    <text evidence="14">The sequence shown here is derived from an EMBL/GenBank/DDBJ whole genome shotgun (WGS) entry which is preliminary data.</text>
</comment>